<keyword evidence="3" id="KW-0328">Glycosyltransferase</keyword>
<dbReference type="AlphaFoldDB" id="A0A679JA61"/>
<dbReference type="InterPro" id="IPR029044">
    <property type="entry name" value="Nucleotide-diphossugar_trans"/>
</dbReference>
<dbReference type="Pfam" id="PF00535">
    <property type="entry name" value="Glycos_transf_2"/>
    <property type="match status" value="1"/>
</dbReference>
<dbReference type="GO" id="GO:0016757">
    <property type="term" value="F:glycosyltransferase activity"/>
    <property type="evidence" value="ECO:0007669"/>
    <property type="project" value="UniProtKB-KW"/>
</dbReference>
<protein>
    <recommendedName>
        <fullName evidence="6">Glycosyltransferase 2-like domain-containing protein</fullName>
    </recommendedName>
</protein>
<feature type="domain" description="Glycosyltransferase 2-like" evidence="6">
    <location>
        <begin position="4"/>
        <end position="163"/>
    </location>
</feature>
<proteinExistence type="predicted"/>
<dbReference type="InterPro" id="IPR001173">
    <property type="entry name" value="Glyco_trans_2-like"/>
</dbReference>
<comment type="subcellular location">
    <subcellularLocation>
        <location evidence="1">Cell membrane</location>
    </subcellularLocation>
</comment>
<keyword evidence="4" id="KW-0808">Transferase</keyword>
<organism evidence="7">
    <name type="scientific">Variovorax paradoxus</name>
    <dbReference type="NCBI Taxonomy" id="34073"/>
    <lineage>
        <taxon>Bacteria</taxon>
        <taxon>Pseudomonadati</taxon>
        <taxon>Pseudomonadota</taxon>
        <taxon>Betaproteobacteria</taxon>
        <taxon>Burkholderiales</taxon>
        <taxon>Comamonadaceae</taxon>
        <taxon>Variovorax</taxon>
    </lineage>
</organism>
<name>A0A679JA61_VARPD</name>
<dbReference type="Gene3D" id="3.90.550.10">
    <property type="entry name" value="Spore Coat Polysaccharide Biosynthesis Protein SpsA, Chain A"/>
    <property type="match status" value="1"/>
</dbReference>
<keyword evidence="5" id="KW-0472">Membrane</keyword>
<reference evidence="7" key="1">
    <citation type="submission" date="2019-12" db="EMBL/GenBank/DDBJ databases">
        <authorList>
            <person name="Cremers G."/>
        </authorList>
    </citation>
    <scope>NUCLEOTIDE SEQUENCE</scope>
    <source>
        <strain evidence="7">Vvax</strain>
    </source>
</reference>
<evidence type="ECO:0000313" key="7">
    <source>
        <dbReference type="EMBL" id="CAA2109665.1"/>
    </source>
</evidence>
<dbReference type="PANTHER" id="PTHR43646">
    <property type="entry name" value="GLYCOSYLTRANSFERASE"/>
    <property type="match status" value="1"/>
</dbReference>
<evidence type="ECO:0000256" key="5">
    <source>
        <dbReference type="ARBA" id="ARBA00023136"/>
    </source>
</evidence>
<dbReference type="GO" id="GO:0005886">
    <property type="term" value="C:plasma membrane"/>
    <property type="evidence" value="ECO:0007669"/>
    <property type="project" value="UniProtKB-SubCell"/>
</dbReference>
<dbReference type="SUPFAM" id="SSF53448">
    <property type="entry name" value="Nucleotide-diphospho-sugar transferases"/>
    <property type="match status" value="1"/>
</dbReference>
<sequence length="236" mass="24488">MIGIVIPAHNEEQLIRSCLAAVQRAAQHVALRGERVETVVVLDACTDATCAAATAAGAMTLTLQARNVGMARAAGAQAMLARGARWLAFTDADTVVSEGWLASQLALEADVVCGTVCVHDWSPHGANAELLKVHFSETYSDHDDHRHVHGANLGVSAEAYREVGGFRHLVCGEDQALVAALVAAGREVAWSSLPRVVTSARVDARAPGGFAGALLNAVAQRLAEAAASLPTVVAAT</sequence>
<gene>
    <name evidence="7" type="ORF">VVAX_05936</name>
</gene>
<evidence type="ECO:0000259" key="6">
    <source>
        <dbReference type="Pfam" id="PF00535"/>
    </source>
</evidence>
<evidence type="ECO:0000256" key="3">
    <source>
        <dbReference type="ARBA" id="ARBA00022676"/>
    </source>
</evidence>
<dbReference type="RefSeq" id="WP_339093611.1">
    <property type="nucleotide sequence ID" value="NZ_LR743508.1"/>
</dbReference>
<evidence type="ECO:0000256" key="1">
    <source>
        <dbReference type="ARBA" id="ARBA00004236"/>
    </source>
</evidence>
<evidence type="ECO:0000256" key="4">
    <source>
        <dbReference type="ARBA" id="ARBA00022679"/>
    </source>
</evidence>
<dbReference type="EMBL" id="LR743508">
    <property type="protein sequence ID" value="CAA2109665.1"/>
    <property type="molecule type" value="Genomic_DNA"/>
</dbReference>
<evidence type="ECO:0000256" key="2">
    <source>
        <dbReference type="ARBA" id="ARBA00022475"/>
    </source>
</evidence>
<dbReference type="PANTHER" id="PTHR43646:SF2">
    <property type="entry name" value="GLYCOSYLTRANSFERASE 2-LIKE DOMAIN-CONTAINING PROTEIN"/>
    <property type="match status" value="1"/>
</dbReference>
<dbReference type="CDD" id="cd00761">
    <property type="entry name" value="Glyco_tranf_GTA_type"/>
    <property type="match status" value="1"/>
</dbReference>
<keyword evidence="2" id="KW-1003">Cell membrane</keyword>
<accession>A0A679JA61</accession>